<dbReference type="PROSITE" id="PS00072">
    <property type="entry name" value="ACYL_COA_DH_1"/>
    <property type="match status" value="1"/>
</dbReference>
<evidence type="ECO:0000313" key="9">
    <source>
        <dbReference type="EMBL" id="WXB17701.1"/>
    </source>
</evidence>
<proteinExistence type="inferred from homology"/>
<dbReference type="Pfam" id="PF02771">
    <property type="entry name" value="Acyl-CoA_dh_N"/>
    <property type="match status" value="1"/>
</dbReference>
<dbReference type="RefSeq" id="WP_394827342.1">
    <property type="nucleotide sequence ID" value="NZ_CP089984.1"/>
</dbReference>
<dbReference type="PANTHER" id="PTHR43884">
    <property type="entry name" value="ACYL-COA DEHYDROGENASE"/>
    <property type="match status" value="1"/>
</dbReference>
<accession>A0ABZ2M5R5</accession>
<dbReference type="Gene3D" id="2.40.110.10">
    <property type="entry name" value="Butyryl-CoA Dehydrogenase, subunit A, domain 2"/>
    <property type="match status" value="1"/>
</dbReference>
<dbReference type="Pfam" id="PF02770">
    <property type="entry name" value="Acyl-CoA_dh_M"/>
    <property type="match status" value="1"/>
</dbReference>
<dbReference type="InterPro" id="IPR013786">
    <property type="entry name" value="AcylCoA_DH/ox_N"/>
</dbReference>
<evidence type="ECO:0000259" key="6">
    <source>
        <dbReference type="Pfam" id="PF00441"/>
    </source>
</evidence>
<reference evidence="9 10" key="1">
    <citation type="submission" date="2021-12" db="EMBL/GenBank/DDBJ databases">
        <title>Discovery of the Pendulisporaceae a myxobacterial family with distinct sporulation behavior and unique specialized metabolism.</title>
        <authorList>
            <person name="Garcia R."/>
            <person name="Popoff A."/>
            <person name="Bader C.D."/>
            <person name="Loehr J."/>
            <person name="Walesch S."/>
            <person name="Walt C."/>
            <person name="Boldt J."/>
            <person name="Bunk B."/>
            <person name="Haeckl F.J.F.P.J."/>
            <person name="Gunesch A.P."/>
            <person name="Birkelbach J."/>
            <person name="Nuebel U."/>
            <person name="Pietschmann T."/>
            <person name="Bach T."/>
            <person name="Mueller R."/>
        </authorList>
    </citation>
    <scope>NUCLEOTIDE SEQUENCE [LARGE SCALE GENOMIC DNA]</scope>
    <source>
        <strain evidence="9 10">MSr11954</strain>
    </source>
</reference>
<dbReference type="InterPro" id="IPR036250">
    <property type="entry name" value="AcylCo_DH-like_C"/>
</dbReference>
<comment type="similarity">
    <text evidence="2 5">Belongs to the acyl-CoA dehydrogenase family.</text>
</comment>
<dbReference type="SUPFAM" id="SSF56645">
    <property type="entry name" value="Acyl-CoA dehydrogenase NM domain-like"/>
    <property type="match status" value="1"/>
</dbReference>
<keyword evidence="3 5" id="KW-0285">Flavoprotein</keyword>
<dbReference type="Proteomes" id="UP001370348">
    <property type="component" value="Chromosome"/>
</dbReference>
<evidence type="ECO:0000256" key="4">
    <source>
        <dbReference type="ARBA" id="ARBA00022827"/>
    </source>
</evidence>
<dbReference type="Gene3D" id="1.10.540.10">
    <property type="entry name" value="Acyl-CoA dehydrogenase/oxidase, N-terminal domain"/>
    <property type="match status" value="1"/>
</dbReference>
<keyword evidence="10" id="KW-1185">Reference proteome</keyword>
<evidence type="ECO:0000256" key="5">
    <source>
        <dbReference type="RuleBase" id="RU362125"/>
    </source>
</evidence>
<evidence type="ECO:0000256" key="3">
    <source>
        <dbReference type="ARBA" id="ARBA00022630"/>
    </source>
</evidence>
<dbReference type="Pfam" id="PF00441">
    <property type="entry name" value="Acyl-CoA_dh_1"/>
    <property type="match status" value="1"/>
</dbReference>
<evidence type="ECO:0000259" key="7">
    <source>
        <dbReference type="Pfam" id="PF02770"/>
    </source>
</evidence>
<sequence>MDFECSPQQRALYERIFRFARQELEAICAARGYDTLFGRDEMRLCGEHGLLGLCVPDAEGGGGRGLLDTALAMEALTLGAGDVGLGFAIAAHLFACCTPIAEFGNDKLRRRILPRLCSGEWIGANAITEEGAGSDVFAMTTTARREGDVYVLDGQKSFVTNAPMADVFVVFAKTNAAHGFLGITGFVVERGTPGLHIGPTLAKMGLSSIPASSIELRGCAVPMGNRIGEEGQGGVIFGRSMQWERAGLFAIWTGDMQRRLEQVIAHVKTRRQFGQRISKKQAVAHRIADMKLRLESSRLLWQRACFLLDRGTASALDVSMAKIAVSEAAIASSIDAIQLFGSKGYLQPSGVERALRDAMAATIASGTSEVQRDIIARDLGL</sequence>
<organism evidence="9 10">
    <name type="scientific">Pendulispora albinea</name>
    <dbReference type="NCBI Taxonomy" id="2741071"/>
    <lineage>
        <taxon>Bacteria</taxon>
        <taxon>Pseudomonadati</taxon>
        <taxon>Myxococcota</taxon>
        <taxon>Myxococcia</taxon>
        <taxon>Myxococcales</taxon>
        <taxon>Sorangiineae</taxon>
        <taxon>Pendulisporaceae</taxon>
        <taxon>Pendulispora</taxon>
    </lineage>
</organism>
<gene>
    <name evidence="9" type="ORF">LZC94_10610</name>
</gene>
<evidence type="ECO:0000256" key="2">
    <source>
        <dbReference type="ARBA" id="ARBA00009347"/>
    </source>
</evidence>
<evidence type="ECO:0000313" key="10">
    <source>
        <dbReference type="Proteomes" id="UP001370348"/>
    </source>
</evidence>
<keyword evidence="4 5" id="KW-0274">FAD</keyword>
<dbReference type="InterPro" id="IPR009075">
    <property type="entry name" value="AcylCo_DH/oxidase_C"/>
</dbReference>
<dbReference type="InterPro" id="IPR009100">
    <property type="entry name" value="AcylCoA_DH/oxidase_NM_dom_sf"/>
</dbReference>
<dbReference type="InterPro" id="IPR006091">
    <property type="entry name" value="Acyl-CoA_Oxase/DH_mid-dom"/>
</dbReference>
<dbReference type="EMBL" id="CP089984">
    <property type="protein sequence ID" value="WXB17701.1"/>
    <property type="molecule type" value="Genomic_DNA"/>
</dbReference>
<dbReference type="InterPro" id="IPR006089">
    <property type="entry name" value="Acyl-CoA_DH_CS"/>
</dbReference>
<protein>
    <submittedName>
        <fullName evidence="9">Acyl-CoA dehydrogenase family protein</fullName>
    </submittedName>
</protein>
<feature type="domain" description="Acyl-CoA dehydrogenase/oxidase N-terminal" evidence="8">
    <location>
        <begin position="7"/>
        <end position="120"/>
    </location>
</feature>
<dbReference type="SUPFAM" id="SSF47203">
    <property type="entry name" value="Acyl-CoA dehydrogenase C-terminal domain-like"/>
    <property type="match status" value="1"/>
</dbReference>
<feature type="domain" description="Acyl-CoA dehydrogenase/oxidase C-terminal" evidence="6">
    <location>
        <begin position="233"/>
        <end position="379"/>
    </location>
</feature>
<dbReference type="PANTHER" id="PTHR43884:SF12">
    <property type="entry name" value="ISOVALERYL-COA DEHYDROGENASE, MITOCHONDRIAL-RELATED"/>
    <property type="match status" value="1"/>
</dbReference>
<dbReference type="InterPro" id="IPR046373">
    <property type="entry name" value="Acyl-CoA_Oxase/DH_mid-dom_sf"/>
</dbReference>
<evidence type="ECO:0000259" key="8">
    <source>
        <dbReference type="Pfam" id="PF02771"/>
    </source>
</evidence>
<comment type="cofactor">
    <cofactor evidence="1 5">
        <name>FAD</name>
        <dbReference type="ChEBI" id="CHEBI:57692"/>
    </cofactor>
</comment>
<dbReference type="Gene3D" id="1.20.140.10">
    <property type="entry name" value="Butyryl-CoA Dehydrogenase, subunit A, domain 3"/>
    <property type="match status" value="1"/>
</dbReference>
<evidence type="ECO:0000256" key="1">
    <source>
        <dbReference type="ARBA" id="ARBA00001974"/>
    </source>
</evidence>
<dbReference type="InterPro" id="IPR037069">
    <property type="entry name" value="AcylCoA_DH/ox_N_sf"/>
</dbReference>
<feature type="domain" description="Acyl-CoA oxidase/dehydrogenase middle" evidence="7">
    <location>
        <begin position="125"/>
        <end position="218"/>
    </location>
</feature>
<keyword evidence="5" id="KW-0560">Oxidoreductase</keyword>
<name>A0ABZ2M5R5_9BACT</name>